<dbReference type="RefSeq" id="WP_136410547.1">
    <property type="nucleotide sequence ID" value="NZ_CP039393.1"/>
</dbReference>
<dbReference type="CDD" id="cd19086">
    <property type="entry name" value="AKR_AKR11C1"/>
    <property type="match status" value="1"/>
</dbReference>
<gene>
    <name evidence="2" type="ORF">E7746_08655</name>
</gene>
<dbReference type="InterPro" id="IPR053135">
    <property type="entry name" value="AKR2_Oxidoreductase"/>
</dbReference>
<reference evidence="2 3" key="1">
    <citation type="submission" date="2019-02" db="EMBL/GenBank/DDBJ databases">
        <title>Isolation and identification of novel species under the genus Muribaculum.</title>
        <authorList>
            <person name="Miyake S."/>
            <person name="Ding Y."/>
            <person name="Low A."/>
            <person name="Soh M."/>
            <person name="Seedorf H."/>
        </authorList>
    </citation>
    <scope>NUCLEOTIDE SEQUENCE [LARGE SCALE GENOMIC DNA]</scope>
    <source>
        <strain evidence="2 3">TLL-A4</strain>
    </source>
</reference>
<dbReference type="Gene3D" id="3.20.20.100">
    <property type="entry name" value="NADP-dependent oxidoreductase domain"/>
    <property type="match status" value="1"/>
</dbReference>
<proteinExistence type="predicted"/>
<accession>A0A4P7VJR2</accession>
<protein>
    <submittedName>
        <fullName evidence="2">Aldo/keto reductase</fullName>
    </submittedName>
</protein>
<dbReference type="OrthoDB" id="9773828at2"/>
<name>A0A4P7VJR2_9BACT</name>
<evidence type="ECO:0000313" key="3">
    <source>
        <dbReference type="Proteomes" id="UP000297031"/>
    </source>
</evidence>
<dbReference type="AlphaFoldDB" id="A0A4P7VJR2"/>
<dbReference type="PANTHER" id="PTHR43312">
    <property type="entry name" value="D-THREO-ALDOSE 1-DEHYDROGENASE"/>
    <property type="match status" value="1"/>
</dbReference>
<dbReference type="InterPro" id="IPR023210">
    <property type="entry name" value="NADP_OxRdtase_dom"/>
</dbReference>
<sequence>MNYRILGKTGYKVSEISLGTWQLGSKWGDPFDEKVARNTLEAAYEQGINLFDTADIYQDGMSEKAVGEFVRSKSEKIYVVTKCGRKLNPHVAEGYNKDNITRFALDSLKNLGVESLDMLLLHCPPTAVYHSDEAFTTLDNLKSQGIVRNYGVSVERIDEAIAAMQYGISAIEVIFNMFRLRPADELFAAAHENNVGIIVRVPLASGLLTGKFNENSVFGENDHRNYNRDGKFFDKGETFSGIDYMTGLKAAKELKEALGTDNLAETALRYILMYPEVSTVIPGASSPQQIVDNARATQLPPFTIEQMAIVRDIYNRYIREQVHDKW</sequence>
<dbReference type="Pfam" id="PF00248">
    <property type="entry name" value="Aldo_ket_red"/>
    <property type="match status" value="1"/>
</dbReference>
<dbReference type="InterPro" id="IPR036812">
    <property type="entry name" value="NAD(P)_OxRdtase_dom_sf"/>
</dbReference>
<dbReference type="SUPFAM" id="SSF51430">
    <property type="entry name" value="NAD(P)-linked oxidoreductase"/>
    <property type="match status" value="1"/>
</dbReference>
<dbReference type="Proteomes" id="UP000297031">
    <property type="component" value="Chromosome"/>
</dbReference>
<dbReference type="KEGG" id="mgod:E7746_08655"/>
<evidence type="ECO:0000313" key="2">
    <source>
        <dbReference type="EMBL" id="QCD35943.1"/>
    </source>
</evidence>
<dbReference type="PANTHER" id="PTHR43312:SF1">
    <property type="entry name" value="NADP-DEPENDENT OXIDOREDUCTASE DOMAIN-CONTAINING PROTEIN"/>
    <property type="match status" value="1"/>
</dbReference>
<feature type="domain" description="NADP-dependent oxidoreductase" evidence="1">
    <location>
        <begin position="15"/>
        <end position="314"/>
    </location>
</feature>
<dbReference type="EMBL" id="CP039393">
    <property type="protein sequence ID" value="QCD35943.1"/>
    <property type="molecule type" value="Genomic_DNA"/>
</dbReference>
<organism evidence="2 3">
    <name type="scientific">Muribaculum gordoncarteri</name>
    <dbReference type="NCBI Taxonomy" id="2530390"/>
    <lineage>
        <taxon>Bacteria</taxon>
        <taxon>Pseudomonadati</taxon>
        <taxon>Bacteroidota</taxon>
        <taxon>Bacteroidia</taxon>
        <taxon>Bacteroidales</taxon>
        <taxon>Muribaculaceae</taxon>
        <taxon>Muribaculum</taxon>
    </lineage>
</organism>
<keyword evidence="3" id="KW-1185">Reference proteome</keyword>
<evidence type="ECO:0000259" key="1">
    <source>
        <dbReference type="Pfam" id="PF00248"/>
    </source>
</evidence>